<keyword evidence="7 16" id="KW-0479">Metal-binding</keyword>
<keyword evidence="13" id="KW-0325">Glycoprotein</keyword>
<feature type="disulfide bond" evidence="18">
    <location>
        <begin position="121"/>
        <end position="319"/>
    </location>
</feature>
<feature type="binding site" evidence="16">
    <location>
        <position position="73"/>
    </location>
    <ligand>
        <name>Ca(2+)</name>
        <dbReference type="ChEBI" id="CHEBI:29108"/>
        <label>1</label>
    </ligand>
</feature>
<dbReference type="SUPFAM" id="SSF48113">
    <property type="entry name" value="Heme-dependent peroxidases"/>
    <property type="match status" value="1"/>
</dbReference>
<dbReference type="EC" id="1.11.1.7" evidence="19"/>
<evidence type="ECO:0000256" key="12">
    <source>
        <dbReference type="ARBA" id="ARBA00023157"/>
    </source>
</evidence>
<feature type="disulfide bond" evidence="18">
    <location>
        <begin position="200"/>
        <end position="233"/>
    </location>
</feature>
<evidence type="ECO:0000256" key="7">
    <source>
        <dbReference type="ARBA" id="ARBA00022723"/>
    </source>
</evidence>
<organism evidence="21 22">
    <name type="scientific">Riccia fluitans</name>
    <dbReference type="NCBI Taxonomy" id="41844"/>
    <lineage>
        <taxon>Eukaryota</taxon>
        <taxon>Viridiplantae</taxon>
        <taxon>Streptophyta</taxon>
        <taxon>Embryophyta</taxon>
        <taxon>Marchantiophyta</taxon>
        <taxon>Marchantiopsida</taxon>
        <taxon>Marchantiidae</taxon>
        <taxon>Marchantiales</taxon>
        <taxon>Ricciaceae</taxon>
        <taxon>Riccia</taxon>
    </lineage>
</organism>
<proteinExistence type="inferred from homology"/>
<dbReference type="PANTHER" id="PTHR31388">
    <property type="entry name" value="PEROXIDASE 72-RELATED"/>
    <property type="match status" value="1"/>
</dbReference>
<comment type="similarity">
    <text evidence="3">Belongs to the peroxidase family. Ascorbate peroxidase subfamily.</text>
</comment>
<feature type="binding site" evidence="16">
    <location>
        <position position="252"/>
    </location>
    <ligand>
        <name>Ca(2+)</name>
        <dbReference type="ChEBI" id="CHEBI:29108"/>
        <label>2</label>
    </ligand>
</feature>
<gene>
    <name evidence="21" type="ORF">R1flu_004763</name>
</gene>
<dbReference type="GO" id="GO:0020037">
    <property type="term" value="F:heme binding"/>
    <property type="evidence" value="ECO:0007669"/>
    <property type="project" value="UniProtKB-UniRule"/>
</dbReference>
<evidence type="ECO:0000313" key="21">
    <source>
        <dbReference type="EMBL" id="KAL2633284.1"/>
    </source>
</evidence>
<comment type="function">
    <text evidence="2">Removal of H(2)O(2), oxidation of toxic reductants, biosynthesis and degradation of lignin, suberization, auxin catabolism, response to environmental stresses such as wounding, pathogen attack and oxidative stress. These functions might be dependent on each isozyme/isoform in each plant tissue.</text>
</comment>
<feature type="binding site" evidence="16">
    <location>
        <position position="71"/>
    </location>
    <ligand>
        <name>Ca(2+)</name>
        <dbReference type="ChEBI" id="CHEBI:29108"/>
        <label>1</label>
    </ligand>
</feature>
<dbReference type="PANTHER" id="PTHR31388:SF264">
    <property type="entry name" value="PEROXIDASE 59"/>
    <property type="match status" value="1"/>
</dbReference>
<feature type="binding site" evidence="15">
    <location>
        <position position="163"/>
    </location>
    <ligand>
        <name>substrate</name>
    </ligand>
</feature>
<feature type="domain" description="Plant heme peroxidase family profile" evidence="20">
    <location>
        <begin position="26"/>
        <end position="323"/>
    </location>
</feature>
<dbReference type="InterPro" id="IPR019793">
    <property type="entry name" value="Peroxidases_heam-ligand_BS"/>
</dbReference>
<keyword evidence="19" id="KW-0376">Hydrogen peroxide</keyword>
<keyword evidence="12 18" id="KW-1015">Disulfide bond</keyword>
<feature type="signal peptide" evidence="19">
    <location>
        <begin position="1"/>
        <end position="24"/>
    </location>
</feature>
<feature type="site" description="Transition state stabilizer" evidence="17">
    <location>
        <position position="63"/>
    </location>
</feature>
<dbReference type="Pfam" id="PF00141">
    <property type="entry name" value="peroxidase"/>
    <property type="match status" value="1"/>
</dbReference>
<dbReference type="GO" id="GO:0042744">
    <property type="term" value="P:hydrogen peroxide catabolic process"/>
    <property type="evidence" value="ECO:0007669"/>
    <property type="project" value="UniProtKB-KW"/>
</dbReference>
<evidence type="ECO:0000256" key="9">
    <source>
        <dbReference type="ARBA" id="ARBA00022837"/>
    </source>
</evidence>
<keyword evidence="10 19" id="KW-0560">Oxidoreductase</keyword>
<dbReference type="GO" id="GO:0140825">
    <property type="term" value="F:lactoperoxidase activity"/>
    <property type="evidence" value="ECO:0007669"/>
    <property type="project" value="UniProtKB-EC"/>
</dbReference>
<dbReference type="Gene3D" id="1.10.420.10">
    <property type="entry name" value="Peroxidase, domain 2"/>
    <property type="match status" value="1"/>
</dbReference>
<keyword evidence="22" id="KW-1185">Reference proteome</keyword>
<evidence type="ECO:0000256" key="11">
    <source>
        <dbReference type="ARBA" id="ARBA00023004"/>
    </source>
</evidence>
<dbReference type="PRINTS" id="PR00458">
    <property type="entry name" value="PEROXIDASE"/>
</dbReference>
<sequence>MASPSCLRWVWACLLLALPAACSGQLLSATFYNPSCSNLTAIVTNRVTSILATDIGLAASLLRLHFHDCFVRGCDGSVLLDSTTILAEKDSVANLNSLRGFAEIDLIKADVEAACPGVVSCADILALTAEIATSMVGNVSWKVLLGRRDGLVSLATEADASLPPSTFSFNQLVQAFALNGLSINDMVVLSGAHTLGRARCLNVIPRVFNFNGGSNTSDPSINSTFVKSLRTACPSTSPGSFFPLDSTSSTFDTVYYQNVLANEGVLASDAELIKNPLGLTKINSMLSTNSFAADFAASMVKMGNIQVLTGAKGEIRKTCSAIN</sequence>
<name>A0ABD1YS73_9MARC</name>
<evidence type="ECO:0000256" key="4">
    <source>
        <dbReference type="ARBA" id="ARBA00022525"/>
    </source>
</evidence>
<comment type="catalytic activity">
    <reaction evidence="1 19">
        <text>2 a phenolic donor + H2O2 = 2 a phenolic radical donor + 2 H2O</text>
        <dbReference type="Rhea" id="RHEA:56136"/>
        <dbReference type="ChEBI" id="CHEBI:15377"/>
        <dbReference type="ChEBI" id="CHEBI:16240"/>
        <dbReference type="ChEBI" id="CHEBI:139520"/>
        <dbReference type="ChEBI" id="CHEBI:139521"/>
        <dbReference type="EC" id="1.11.1.7"/>
    </reaction>
</comment>
<dbReference type="InterPro" id="IPR002016">
    <property type="entry name" value="Haem_peroxidase"/>
</dbReference>
<evidence type="ECO:0000256" key="14">
    <source>
        <dbReference type="PIRSR" id="PIRSR600823-1"/>
    </source>
</evidence>
<keyword evidence="5 19" id="KW-0575">Peroxidase</keyword>
<dbReference type="GO" id="GO:0006979">
    <property type="term" value="P:response to oxidative stress"/>
    <property type="evidence" value="ECO:0007669"/>
    <property type="project" value="UniProtKB-UniRule"/>
</dbReference>
<dbReference type="InterPro" id="IPR019794">
    <property type="entry name" value="Peroxidases_AS"/>
</dbReference>
<feature type="binding site" evidence="16">
    <location>
        <position position="77"/>
    </location>
    <ligand>
        <name>Ca(2+)</name>
        <dbReference type="ChEBI" id="CHEBI:29108"/>
        <label>1</label>
    </ligand>
</feature>
<dbReference type="Gene3D" id="1.10.520.10">
    <property type="match status" value="1"/>
</dbReference>
<evidence type="ECO:0000256" key="18">
    <source>
        <dbReference type="PIRSR" id="PIRSR600823-5"/>
    </source>
</evidence>
<feature type="binding site" evidence="16">
    <location>
        <position position="68"/>
    </location>
    <ligand>
        <name>Ca(2+)</name>
        <dbReference type="ChEBI" id="CHEBI:29108"/>
        <label>1</label>
    </ligand>
</feature>
<dbReference type="InterPro" id="IPR033905">
    <property type="entry name" value="Secretory_peroxidase"/>
</dbReference>
<evidence type="ECO:0000259" key="20">
    <source>
        <dbReference type="PROSITE" id="PS50873"/>
    </source>
</evidence>
<dbReference type="PROSITE" id="PS00435">
    <property type="entry name" value="PEROXIDASE_1"/>
    <property type="match status" value="1"/>
</dbReference>
<dbReference type="PROSITE" id="PS00436">
    <property type="entry name" value="PEROXIDASE_2"/>
    <property type="match status" value="1"/>
</dbReference>
<feature type="chain" id="PRO_5044535291" description="Peroxidase" evidence="19">
    <location>
        <begin position="25"/>
        <end position="323"/>
    </location>
</feature>
<evidence type="ECO:0000256" key="19">
    <source>
        <dbReference type="RuleBase" id="RU362060"/>
    </source>
</evidence>
<feature type="binding site" evidence="16">
    <location>
        <position position="245"/>
    </location>
    <ligand>
        <name>Ca(2+)</name>
        <dbReference type="ChEBI" id="CHEBI:29108"/>
        <label>2</label>
    </ligand>
</feature>
<evidence type="ECO:0000256" key="3">
    <source>
        <dbReference type="ARBA" id="ARBA00006873"/>
    </source>
</evidence>
<feature type="binding site" description="axial binding residue" evidence="16">
    <location>
        <position position="193"/>
    </location>
    <ligand>
        <name>heme b</name>
        <dbReference type="ChEBI" id="CHEBI:60344"/>
    </ligand>
    <ligandPart>
        <name>Fe</name>
        <dbReference type="ChEBI" id="CHEBI:18248"/>
    </ligandPart>
</feature>
<reference evidence="21 22" key="1">
    <citation type="submission" date="2024-09" db="EMBL/GenBank/DDBJ databases">
        <title>Chromosome-scale assembly of Riccia fluitans.</title>
        <authorList>
            <person name="Paukszto L."/>
            <person name="Sawicki J."/>
            <person name="Karawczyk K."/>
            <person name="Piernik-Szablinska J."/>
            <person name="Szczecinska M."/>
            <person name="Mazdziarz M."/>
        </authorList>
    </citation>
    <scope>NUCLEOTIDE SEQUENCE [LARGE SCALE GENOMIC DNA]</scope>
    <source>
        <strain evidence="21">Rf_01</strain>
        <tissue evidence="21">Aerial parts of the thallus</tissue>
    </source>
</reference>
<comment type="similarity">
    <text evidence="19">Belongs to the peroxidase family. Classical plant (class III) peroxidase subfamily.</text>
</comment>
<keyword evidence="9 16" id="KW-0106">Calcium</keyword>
<keyword evidence="4 19" id="KW-0964">Secreted</keyword>
<comment type="cofactor">
    <cofactor evidence="16 19">
        <name>Ca(2+)</name>
        <dbReference type="ChEBI" id="CHEBI:29108"/>
    </cofactor>
    <text evidence="16 19">Binds 2 calcium ions per subunit.</text>
</comment>
<accession>A0ABD1YS73</accession>
<feature type="binding site" evidence="16">
    <location>
        <position position="194"/>
    </location>
    <ligand>
        <name>Ca(2+)</name>
        <dbReference type="ChEBI" id="CHEBI:29108"/>
        <label>2</label>
    </ligand>
</feature>
<evidence type="ECO:0000256" key="10">
    <source>
        <dbReference type="ARBA" id="ARBA00023002"/>
    </source>
</evidence>
<evidence type="ECO:0000256" key="5">
    <source>
        <dbReference type="ARBA" id="ARBA00022559"/>
    </source>
</evidence>
<evidence type="ECO:0000256" key="17">
    <source>
        <dbReference type="PIRSR" id="PIRSR600823-4"/>
    </source>
</evidence>
<protein>
    <recommendedName>
        <fullName evidence="19">Peroxidase</fullName>
        <ecNumber evidence="19">1.11.1.7</ecNumber>
    </recommendedName>
</protein>
<dbReference type="InterPro" id="IPR000823">
    <property type="entry name" value="Peroxidase_pln"/>
</dbReference>
<keyword evidence="8 19" id="KW-0732">Signal</keyword>
<feature type="binding site" evidence="16">
    <location>
        <position position="75"/>
    </location>
    <ligand>
        <name>Ca(2+)</name>
        <dbReference type="ChEBI" id="CHEBI:29108"/>
        <label>1</label>
    </ligand>
</feature>
<keyword evidence="11 16" id="KW-0408">Iron</keyword>
<dbReference type="CDD" id="cd00693">
    <property type="entry name" value="secretory_peroxidase"/>
    <property type="match status" value="1"/>
</dbReference>
<evidence type="ECO:0000313" key="22">
    <source>
        <dbReference type="Proteomes" id="UP001605036"/>
    </source>
</evidence>
<dbReference type="GO" id="GO:0046872">
    <property type="term" value="F:metal ion binding"/>
    <property type="evidence" value="ECO:0007669"/>
    <property type="project" value="UniProtKB-UniRule"/>
</dbReference>
<dbReference type="GO" id="GO:0005576">
    <property type="term" value="C:extracellular region"/>
    <property type="evidence" value="ECO:0007669"/>
    <property type="project" value="UniProtKB-SubCell"/>
</dbReference>
<evidence type="ECO:0000256" key="16">
    <source>
        <dbReference type="PIRSR" id="PIRSR600823-3"/>
    </source>
</evidence>
<feature type="binding site" evidence="16">
    <location>
        <position position="88"/>
    </location>
    <ligand>
        <name>Ca(2+)</name>
        <dbReference type="ChEBI" id="CHEBI:29108"/>
        <label>1</label>
    </ligand>
</feature>
<dbReference type="PROSITE" id="PS50873">
    <property type="entry name" value="PEROXIDASE_4"/>
    <property type="match status" value="1"/>
</dbReference>
<dbReference type="AlphaFoldDB" id="A0ABD1YS73"/>
<keyword evidence="6 19" id="KW-0349">Heme</keyword>
<dbReference type="FunFam" id="1.10.520.10:FF:000009">
    <property type="entry name" value="Peroxidase"/>
    <property type="match status" value="1"/>
</dbReference>
<evidence type="ECO:0000256" key="15">
    <source>
        <dbReference type="PIRSR" id="PIRSR600823-2"/>
    </source>
</evidence>
<evidence type="ECO:0000256" key="8">
    <source>
        <dbReference type="ARBA" id="ARBA00022729"/>
    </source>
</evidence>
<dbReference type="EMBL" id="JBHFFA010000003">
    <property type="protein sequence ID" value="KAL2633284.1"/>
    <property type="molecule type" value="Genomic_DNA"/>
</dbReference>
<feature type="disulfide bond" evidence="18">
    <location>
        <begin position="36"/>
        <end position="115"/>
    </location>
</feature>
<dbReference type="InterPro" id="IPR010255">
    <property type="entry name" value="Haem_peroxidase_sf"/>
</dbReference>
<dbReference type="Proteomes" id="UP001605036">
    <property type="component" value="Unassembled WGS sequence"/>
</dbReference>
<dbReference type="PRINTS" id="PR00461">
    <property type="entry name" value="PLPEROXIDASE"/>
</dbReference>
<dbReference type="FunFam" id="1.10.420.10:FF:000001">
    <property type="entry name" value="Peroxidase"/>
    <property type="match status" value="1"/>
</dbReference>
<feature type="active site" description="Proton acceptor" evidence="14">
    <location>
        <position position="67"/>
    </location>
</feature>
<evidence type="ECO:0000256" key="1">
    <source>
        <dbReference type="ARBA" id="ARBA00000189"/>
    </source>
</evidence>
<comment type="cofactor">
    <cofactor evidence="16 19">
        <name>heme b</name>
        <dbReference type="ChEBI" id="CHEBI:60344"/>
    </cofactor>
    <text evidence="16 19">Binds 1 heme b (iron(II)-protoporphyrin IX) group per subunit.</text>
</comment>
<evidence type="ECO:0000256" key="6">
    <source>
        <dbReference type="ARBA" id="ARBA00022617"/>
    </source>
</evidence>
<feature type="disulfide bond" evidence="18">
    <location>
        <begin position="69"/>
        <end position="74"/>
    </location>
</feature>
<evidence type="ECO:0000256" key="13">
    <source>
        <dbReference type="ARBA" id="ARBA00023180"/>
    </source>
</evidence>
<comment type="caution">
    <text evidence="21">The sequence shown here is derived from an EMBL/GenBank/DDBJ whole genome shotgun (WGS) entry which is preliminary data.</text>
</comment>
<evidence type="ECO:0000256" key="2">
    <source>
        <dbReference type="ARBA" id="ARBA00002322"/>
    </source>
</evidence>
<comment type="subcellular location">
    <subcellularLocation>
        <location evidence="19">Secreted</location>
    </subcellularLocation>
</comment>